<evidence type="ECO:0000256" key="1">
    <source>
        <dbReference type="ARBA" id="ARBA00010617"/>
    </source>
</evidence>
<dbReference type="GO" id="GO:0004497">
    <property type="term" value="F:monooxygenase activity"/>
    <property type="evidence" value="ECO:0007669"/>
    <property type="project" value="InterPro"/>
</dbReference>
<dbReference type="GO" id="GO:0016705">
    <property type="term" value="F:oxidoreductase activity, acting on paired donors, with incorporation or reduction of molecular oxygen"/>
    <property type="evidence" value="ECO:0007669"/>
    <property type="project" value="InterPro"/>
</dbReference>
<name>A0A8J3P4R7_9ACTN</name>
<proteinExistence type="inferred from homology"/>
<dbReference type="InterPro" id="IPR002397">
    <property type="entry name" value="Cyt_P450_B"/>
</dbReference>
<dbReference type="RefSeq" id="WP_203688443.1">
    <property type="nucleotide sequence ID" value="NZ_BAAALC010000037.1"/>
</dbReference>
<evidence type="ECO:0008006" key="4">
    <source>
        <dbReference type="Google" id="ProtNLM"/>
    </source>
</evidence>
<comment type="caution">
    <text evidence="2">The sequence shown here is derived from an EMBL/GenBank/DDBJ whole genome shotgun (WGS) entry which is preliminary data.</text>
</comment>
<keyword evidence="3" id="KW-1185">Reference proteome</keyword>
<dbReference type="Proteomes" id="UP000630887">
    <property type="component" value="Unassembled WGS sequence"/>
</dbReference>
<dbReference type="InterPro" id="IPR036396">
    <property type="entry name" value="Cyt_P450_sf"/>
</dbReference>
<accession>A0A8J3P4R7</accession>
<dbReference type="EMBL" id="BONI01000004">
    <property type="protein sequence ID" value="GIG03991.1"/>
    <property type="molecule type" value="Genomic_DNA"/>
</dbReference>
<gene>
    <name evidence="2" type="ORF">Cco03nite_06910</name>
</gene>
<dbReference type="InterPro" id="IPR017972">
    <property type="entry name" value="Cyt_P450_CS"/>
</dbReference>
<dbReference type="GO" id="GO:0020037">
    <property type="term" value="F:heme binding"/>
    <property type="evidence" value="ECO:0007669"/>
    <property type="project" value="InterPro"/>
</dbReference>
<comment type="similarity">
    <text evidence="1">Belongs to the cytochrome P450 family.</text>
</comment>
<reference evidence="2 3" key="1">
    <citation type="submission" date="2021-01" db="EMBL/GenBank/DDBJ databases">
        <title>Whole genome shotgun sequence of Catellatospora coxensis NBRC 107359.</title>
        <authorList>
            <person name="Komaki H."/>
            <person name="Tamura T."/>
        </authorList>
    </citation>
    <scope>NUCLEOTIDE SEQUENCE [LARGE SCALE GENOMIC DNA]</scope>
    <source>
        <strain evidence="2 3">NBRC 107359</strain>
    </source>
</reference>
<dbReference type="PRINTS" id="PR00359">
    <property type="entry name" value="BP450"/>
</dbReference>
<dbReference type="PROSITE" id="PS00086">
    <property type="entry name" value="CYTOCHROME_P450"/>
    <property type="match status" value="1"/>
</dbReference>
<dbReference type="SUPFAM" id="SSF48264">
    <property type="entry name" value="Cytochrome P450"/>
    <property type="match status" value="1"/>
</dbReference>
<dbReference type="GO" id="GO:0005506">
    <property type="term" value="F:iron ion binding"/>
    <property type="evidence" value="ECO:0007669"/>
    <property type="project" value="InterPro"/>
</dbReference>
<protein>
    <recommendedName>
        <fullName evidence="4">Cytochrome P450</fullName>
    </recommendedName>
</protein>
<organism evidence="2 3">
    <name type="scientific">Catellatospora coxensis</name>
    <dbReference type="NCBI Taxonomy" id="310354"/>
    <lineage>
        <taxon>Bacteria</taxon>
        <taxon>Bacillati</taxon>
        <taxon>Actinomycetota</taxon>
        <taxon>Actinomycetes</taxon>
        <taxon>Micromonosporales</taxon>
        <taxon>Micromonosporaceae</taxon>
        <taxon>Catellatospora</taxon>
    </lineage>
</organism>
<sequence length="316" mass="32287">MTIHAPSTCVTAYADARAVLDEPQLVPEPAVVPDAPEGTLAWLRATVARFTGDACVHARRRARTVVELARLDPGELRQTAAGSPVGADDRHRVIRILAEALGLPGPDAVADAVITVAAGYFGGELTPSQVKAADEAVASLLARTAGADAEADPDAAAQRIGLLVQACDATARLVEHARRCAPDGLPPGGAGALLAQVLRHDPPVTALRRQALADIRVGTLDLQAGEVVLIDVTAAKPGATADPSDPDTGTDDEQAHLAFGAGPHRCPGQAQALALAAGLLERDDPAAQVTDAVARVLDLAGAVGRLGESADPEEQV</sequence>
<dbReference type="AlphaFoldDB" id="A0A8J3P4R7"/>
<evidence type="ECO:0000313" key="3">
    <source>
        <dbReference type="Proteomes" id="UP000630887"/>
    </source>
</evidence>
<dbReference type="Gene3D" id="1.10.630.10">
    <property type="entry name" value="Cytochrome P450"/>
    <property type="match status" value="1"/>
</dbReference>
<dbReference type="PANTHER" id="PTHR46696:SF1">
    <property type="entry name" value="CYTOCHROME P450 YJIB-RELATED"/>
    <property type="match status" value="1"/>
</dbReference>
<evidence type="ECO:0000313" key="2">
    <source>
        <dbReference type="EMBL" id="GIG03991.1"/>
    </source>
</evidence>
<dbReference type="PANTHER" id="PTHR46696">
    <property type="entry name" value="P450, PUTATIVE (EUROFUNG)-RELATED"/>
    <property type="match status" value="1"/>
</dbReference>